<organism evidence="1 2">
    <name type="scientific">Haloechinothrix alba</name>
    <dbReference type="NCBI Taxonomy" id="664784"/>
    <lineage>
        <taxon>Bacteria</taxon>
        <taxon>Bacillati</taxon>
        <taxon>Actinomycetota</taxon>
        <taxon>Actinomycetes</taxon>
        <taxon>Pseudonocardiales</taxon>
        <taxon>Pseudonocardiaceae</taxon>
        <taxon>Haloechinothrix</taxon>
    </lineage>
</organism>
<gene>
    <name evidence="1" type="ORF">SAMN06265360_114101</name>
</gene>
<name>A0A238YA55_9PSEU</name>
<dbReference type="RefSeq" id="WP_141134702.1">
    <property type="nucleotide sequence ID" value="NZ_FZNW01000014.1"/>
</dbReference>
<dbReference type="AlphaFoldDB" id="A0A238YA55"/>
<keyword evidence="2" id="KW-1185">Reference proteome</keyword>
<protein>
    <submittedName>
        <fullName evidence="1">Uncharacterized protein</fullName>
    </submittedName>
</protein>
<accession>A0A238YA55</accession>
<reference evidence="1 2" key="1">
    <citation type="submission" date="2017-06" db="EMBL/GenBank/DDBJ databases">
        <authorList>
            <person name="Kim H.J."/>
            <person name="Triplett B.A."/>
        </authorList>
    </citation>
    <scope>NUCLEOTIDE SEQUENCE [LARGE SCALE GENOMIC DNA]</scope>
    <source>
        <strain evidence="1 2">DSM 45207</strain>
    </source>
</reference>
<proteinExistence type="predicted"/>
<evidence type="ECO:0000313" key="1">
    <source>
        <dbReference type="EMBL" id="SNR68146.1"/>
    </source>
</evidence>
<dbReference type="Proteomes" id="UP000198348">
    <property type="component" value="Unassembled WGS sequence"/>
</dbReference>
<dbReference type="EMBL" id="FZNW01000014">
    <property type="protein sequence ID" value="SNR68146.1"/>
    <property type="molecule type" value="Genomic_DNA"/>
</dbReference>
<sequence length="56" mass="6124">MMQERVTLTGEVTEESDSRATVPMEIATDAATDNPELAVTLVLGTEDGDWRVDNIE</sequence>
<evidence type="ECO:0000313" key="2">
    <source>
        <dbReference type="Proteomes" id="UP000198348"/>
    </source>
</evidence>